<organism evidence="2">
    <name type="scientific">Xanthomonas sp. 10-10</name>
    <dbReference type="NCBI Taxonomy" id="3115848"/>
    <lineage>
        <taxon>Bacteria</taxon>
        <taxon>Pseudomonadati</taxon>
        <taxon>Pseudomonadota</taxon>
        <taxon>Gammaproteobacteria</taxon>
        <taxon>Lysobacterales</taxon>
        <taxon>Lysobacteraceae</taxon>
        <taxon>Xanthomonas</taxon>
    </lineage>
</organism>
<gene>
    <name evidence="2" type="ORF">VZ068_15585</name>
</gene>
<name>A0AAU7P5A3_9XANT</name>
<sequence>MSISVPPQARSVERRTASASTAAVELRKRAHRWTGTRLHRHRVLPALQIVQHHAPIERISRVNNGEGPGNFRAHKKGAIGAISI</sequence>
<feature type="region of interest" description="Disordered" evidence="1">
    <location>
        <begin position="1"/>
        <end position="23"/>
    </location>
</feature>
<dbReference type="EMBL" id="CP144460">
    <property type="protein sequence ID" value="XBS36877.1"/>
    <property type="molecule type" value="Genomic_DNA"/>
</dbReference>
<proteinExistence type="predicted"/>
<dbReference type="AlphaFoldDB" id="A0AAU7P5A3"/>
<evidence type="ECO:0000256" key="1">
    <source>
        <dbReference type="SAM" id="MobiDB-lite"/>
    </source>
</evidence>
<protein>
    <submittedName>
        <fullName evidence="2">Uncharacterized protein</fullName>
    </submittedName>
</protein>
<reference evidence="2" key="1">
    <citation type="submission" date="2024-02" db="EMBL/GenBank/DDBJ databases">
        <title>Complete genome sequence of Xanthomonas sp. 10-10.</title>
        <authorList>
            <person name="Biessy A."/>
            <person name="Ciotola M."/>
            <person name="Cadieux M."/>
            <person name="Soufiane B."/>
            <person name="Laforest M."/>
            <person name="Filion M."/>
        </authorList>
    </citation>
    <scope>NUCLEOTIDE SEQUENCE</scope>
    <source>
        <strain evidence="2">10-10</strain>
    </source>
</reference>
<evidence type="ECO:0000313" key="2">
    <source>
        <dbReference type="EMBL" id="XBS36877.1"/>
    </source>
</evidence>
<accession>A0AAU7P5A3</accession>
<dbReference type="RefSeq" id="WP_259161753.1">
    <property type="nucleotide sequence ID" value="NZ_CP144460.1"/>
</dbReference>